<proteinExistence type="predicted"/>
<accession>H8I5F9</accession>
<evidence type="ECO:0008006" key="3">
    <source>
        <dbReference type="Google" id="ProtNLM"/>
    </source>
</evidence>
<dbReference type="STRING" id="1041930.Mtc_0080"/>
<gene>
    <name evidence="1" type="ordered locus">Mtc_0080</name>
</gene>
<dbReference type="Gene3D" id="3.40.720.10">
    <property type="entry name" value="Alkaline Phosphatase, subunit A"/>
    <property type="match status" value="1"/>
</dbReference>
<sequence>MPKKPVAFLILLAVVLLVVAISFFVFDGSSWSFTINGDASKNVNSSLYAKLENCERTYDGVTGIPLEFFLYYYGVYPVESVSYGGATLNWSAAAYSADKDIPLLVGPDGAIHYKGATAVVKNVEIAVSEKPSASTLDIAPSILYALNEGGREGLIHGKAGRVVLIYIDALGYYRYEDALSRGLVDNMSSLGEPIKAVCVYPSITQNNAKSMATGLAPNLSKGDFRSYEPAGKTIVDVLNENGKSAVWVDGPSPPVNISATISRVDSNGDGTPDDEVADAAIWEYRTGANLTIVHFKSTDTVMHAYGPYLEEGRGSLKAIDSYVGKILKALDNGTVVVICSDHGCHAIENGGNHGTLLPDDMYIPIIVGSV</sequence>
<dbReference type="InterPro" id="IPR017850">
    <property type="entry name" value="Alkaline_phosphatase_core_sf"/>
</dbReference>
<dbReference type="eggNOG" id="arCOG01378">
    <property type="taxonomic scope" value="Archaea"/>
</dbReference>
<keyword evidence="2" id="KW-1185">Reference proteome</keyword>
<evidence type="ECO:0000313" key="2">
    <source>
        <dbReference type="Proteomes" id="UP000005233"/>
    </source>
</evidence>
<protein>
    <recommendedName>
        <fullName evidence="3">Type I phosphodiesterase / nucleotide pyrophosphatase</fullName>
    </recommendedName>
</protein>
<dbReference type="AlphaFoldDB" id="H8I5F9"/>
<dbReference type="EMBL" id="CP003243">
    <property type="protein sequence ID" value="AFC98853.1"/>
    <property type="molecule type" value="Genomic_DNA"/>
</dbReference>
<dbReference type="KEGG" id="mez:Mtc_0080"/>
<dbReference type="Pfam" id="PF01663">
    <property type="entry name" value="Phosphodiest"/>
    <property type="match status" value="1"/>
</dbReference>
<reference evidence="1 2" key="1">
    <citation type="journal article" date="2012" name="J. Bacteriol.">
        <title>Complete genome sequence of a thermophilic methanogen, Methanocella conradii HZ254, isolated from Chinese rice field soil.</title>
        <authorList>
            <person name="Lu Z."/>
            <person name="Lu Y."/>
        </authorList>
    </citation>
    <scope>NUCLEOTIDE SEQUENCE [LARGE SCALE GENOMIC DNA]</scope>
    <source>
        <strain evidence="2">DSM 24694 / JCM 17849 / CGMCC 1.5162 / HZ254</strain>
    </source>
</reference>
<dbReference type="InterPro" id="IPR002591">
    <property type="entry name" value="Phosphodiest/P_Trfase"/>
</dbReference>
<dbReference type="Proteomes" id="UP000005233">
    <property type="component" value="Chromosome"/>
</dbReference>
<dbReference type="SUPFAM" id="SSF53649">
    <property type="entry name" value="Alkaline phosphatase-like"/>
    <property type="match status" value="1"/>
</dbReference>
<dbReference type="HOGENOM" id="CLU_747248_0_0_2"/>
<name>H8I5F9_METCZ</name>
<evidence type="ECO:0000313" key="1">
    <source>
        <dbReference type="EMBL" id="AFC98853.1"/>
    </source>
</evidence>
<organism evidence="1 2">
    <name type="scientific">Methanocella conradii (strain DSM 24694 / JCM 17849 / CGMCC 1.5162 / HZ254)</name>
    <dbReference type="NCBI Taxonomy" id="1041930"/>
    <lineage>
        <taxon>Archaea</taxon>
        <taxon>Methanobacteriati</taxon>
        <taxon>Methanobacteriota</taxon>
        <taxon>Stenosarchaea group</taxon>
        <taxon>Methanomicrobia</taxon>
        <taxon>Methanocellales</taxon>
        <taxon>Methanocellaceae</taxon>
        <taxon>Methanocella</taxon>
    </lineage>
</organism>